<dbReference type="GO" id="GO:0005506">
    <property type="term" value="F:iron ion binding"/>
    <property type="evidence" value="ECO:0007669"/>
    <property type="project" value="InterPro"/>
</dbReference>
<dbReference type="InterPro" id="IPR002401">
    <property type="entry name" value="Cyt_P450_E_grp-I"/>
</dbReference>
<protein>
    <recommendedName>
        <fullName evidence="12">Cytochrome P450</fullName>
    </recommendedName>
</protein>
<dbReference type="PROSITE" id="PS00086">
    <property type="entry name" value="CYTOCHROME_P450"/>
    <property type="match status" value="1"/>
</dbReference>
<evidence type="ECO:0000313" key="10">
    <source>
        <dbReference type="EMBL" id="EUC46904.1"/>
    </source>
</evidence>
<reference evidence="10 11" key="1">
    <citation type="journal article" date="2013" name="PLoS Genet.">
        <title>Comparative genome structure, secondary metabolite, and effector coding capacity across Cochliobolus pathogens.</title>
        <authorList>
            <person name="Condon B.J."/>
            <person name="Leng Y."/>
            <person name="Wu D."/>
            <person name="Bushley K.E."/>
            <person name="Ohm R.A."/>
            <person name="Otillar R."/>
            <person name="Martin J."/>
            <person name="Schackwitz W."/>
            <person name="Grimwood J."/>
            <person name="MohdZainudin N."/>
            <person name="Xue C."/>
            <person name="Wang R."/>
            <person name="Manning V.A."/>
            <person name="Dhillon B."/>
            <person name="Tu Z.J."/>
            <person name="Steffenson B.J."/>
            <person name="Salamov A."/>
            <person name="Sun H."/>
            <person name="Lowry S."/>
            <person name="LaButti K."/>
            <person name="Han J."/>
            <person name="Copeland A."/>
            <person name="Lindquist E."/>
            <person name="Barry K."/>
            <person name="Schmutz J."/>
            <person name="Baker S.E."/>
            <person name="Ciuffetti L.M."/>
            <person name="Grigoriev I.V."/>
            <person name="Zhong S."/>
            <person name="Turgeon B.G."/>
        </authorList>
    </citation>
    <scope>NUCLEOTIDE SEQUENCE [LARGE SCALE GENOMIC DNA]</scope>
    <source>
        <strain evidence="10 11">ATCC 44560</strain>
    </source>
</reference>
<dbReference type="KEGG" id="bor:COCMIDRAFT_91520"/>
<feature type="binding site" description="axial binding residue" evidence="8">
    <location>
        <position position="441"/>
    </location>
    <ligand>
        <name>heme</name>
        <dbReference type="ChEBI" id="CHEBI:30413"/>
    </ligand>
    <ligandPart>
        <name>Fe</name>
        <dbReference type="ChEBI" id="CHEBI:18248"/>
    </ligandPart>
</feature>
<dbReference type="InterPro" id="IPR050364">
    <property type="entry name" value="Cytochrome_P450_fung"/>
</dbReference>
<accession>W6ZHM0</accession>
<evidence type="ECO:0000256" key="7">
    <source>
        <dbReference type="ARBA" id="ARBA00023033"/>
    </source>
</evidence>
<dbReference type="GO" id="GO:0016705">
    <property type="term" value="F:oxidoreductase activity, acting on paired donors, with incorporation or reduction of molecular oxygen"/>
    <property type="evidence" value="ECO:0007669"/>
    <property type="project" value="InterPro"/>
</dbReference>
<evidence type="ECO:0000256" key="1">
    <source>
        <dbReference type="ARBA" id="ARBA00001971"/>
    </source>
</evidence>
<dbReference type="GO" id="GO:0020037">
    <property type="term" value="F:heme binding"/>
    <property type="evidence" value="ECO:0007669"/>
    <property type="project" value="InterPro"/>
</dbReference>
<dbReference type="PANTHER" id="PTHR46300">
    <property type="entry name" value="P450, PUTATIVE (EUROFUNG)-RELATED-RELATED"/>
    <property type="match status" value="1"/>
</dbReference>
<keyword evidence="5 9" id="KW-0560">Oxidoreductase</keyword>
<dbReference type="InterPro" id="IPR017972">
    <property type="entry name" value="Cyt_P450_CS"/>
</dbReference>
<keyword evidence="6 8" id="KW-0408">Iron</keyword>
<dbReference type="AlphaFoldDB" id="W6ZHM0"/>
<evidence type="ECO:0008006" key="12">
    <source>
        <dbReference type="Google" id="ProtNLM"/>
    </source>
</evidence>
<dbReference type="SUPFAM" id="SSF48264">
    <property type="entry name" value="Cytochrome P450"/>
    <property type="match status" value="1"/>
</dbReference>
<sequence>MTIVTPVAVFLLIAVGLLYAVIRFWQNRHALPLPPGPKGIPILGNVNDMPKPGMLECHHWLQHKELYGPISSVKAMGQTIIILNDPTIALDLLRDRSAIYSSRPSLVFAGDMVGWRHATVMIPYNDVWKIHRKNITKITNTSTSLSVFDRVQEAEAARLLVNLLESPGRLLEHVRREAGSVILKITYGYNAVPHGKDPLVVMAEKTMEQFTEATVPGRWAVDIFPFMQYIPDWMPGTGFKRTAKEMAKQLDQCIAWPYQFVKQQMREKRHTPSFLSQSIESADSTPEMEFYHKWAALALYLGGADTTVSAISTFFLAIHLFPTVQSKAQQEIDSLTQGLRLPTLADLPNLPYISAIVQETHRWHLVAPMGIPHTSTREDEYRGYRIPKGSVLLANNWGFMHDPAVYRDPMAFRPERFIATEGRDAEPEPRTHVFGYGRRICPGRQVADHALFVTIAQTLAVFNVSPSVDSNGRVKRSEVKFEPGTISRPVPFECRITPRSDAHIELIQEAGQRFAYEESDAQELENVKWQ</sequence>
<keyword evidence="7 9" id="KW-0503">Monooxygenase</keyword>
<comment type="similarity">
    <text evidence="2 9">Belongs to the cytochrome P450 family.</text>
</comment>
<gene>
    <name evidence="10" type="ORF">COCMIDRAFT_91520</name>
</gene>
<dbReference type="GO" id="GO:0004497">
    <property type="term" value="F:monooxygenase activity"/>
    <property type="evidence" value="ECO:0007669"/>
    <property type="project" value="UniProtKB-KW"/>
</dbReference>
<dbReference type="OrthoDB" id="2789670at2759"/>
<evidence type="ECO:0000256" key="3">
    <source>
        <dbReference type="ARBA" id="ARBA00022617"/>
    </source>
</evidence>
<dbReference type="HOGENOM" id="CLU_001570_2_3_1"/>
<evidence type="ECO:0000256" key="9">
    <source>
        <dbReference type="RuleBase" id="RU000461"/>
    </source>
</evidence>
<name>W6ZHM0_COCMI</name>
<evidence type="ECO:0000256" key="4">
    <source>
        <dbReference type="ARBA" id="ARBA00022723"/>
    </source>
</evidence>
<evidence type="ECO:0000256" key="8">
    <source>
        <dbReference type="PIRSR" id="PIRSR602401-1"/>
    </source>
</evidence>
<evidence type="ECO:0000313" key="11">
    <source>
        <dbReference type="Proteomes" id="UP000054032"/>
    </source>
</evidence>
<dbReference type="eggNOG" id="KOG0156">
    <property type="taxonomic scope" value="Eukaryota"/>
</dbReference>
<dbReference type="EMBL" id="KI963959">
    <property type="protein sequence ID" value="EUC46904.1"/>
    <property type="molecule type" value="Genomic_DNA"/>
</dbReference>
<comment type="cofactor">
    <cofactor evidence="1 8">
        <name>heme</name>
        <dbReference type="ChEBI" id="CHEBI:30413"/>
    </cofactor>
</comment>
<proteinExistence type="inferred from homology"/>
<dbReference type="PRINTS" id="PR00463">
    <property type="entry name" value="EP450I"/>
</dbReference>
<dbReference type="CDD" id="cd11065">
    <property type="entry name" value="CYP64-like"/>
    <property type="match status" value="1"/>
</dbReference>
<evidence type="ECO:0000256" key="6">
    <source>
        <dbReference type="ARBA" id="ARBA00023004"/>
    </source>
</evidence>
<keyword evidence="3 8" id="KW-0349">Heme</keyword>
<dbReference type="RefSeq" id="XP_007686583.1">
    <property type="nucleotide sequence ID" value="XM_007688393.1"/>
</dbReference>
<evidence type="ECO:0000256" key="5">
    <source>
        <dbReference type="ARBA" id="ARBA00023002"/>
    </source>
</evidence>
<dbReference type="PANTHER" id="PTHR46300:SF7">
    <property type="entry name" value="P450, PUTATIVE (EUROFUNG)-RELATED"/>
    <property type="match status" value="1"/>
</dbReference>
<organism evidence="10 11">
    <name type="scientific">Bipolaris oryzae ATCC 44560</name>
    <dbReference type="NCBI Taxonomy" id="930090"/>
    <lineage>
        <taxon>Eukaryota</taxon>
        <taxon>Fungi</taxon>
        <taxon>Dikarya</taxon>
        <taxon>Ascomycota</taxon>
        <taxon>Pezizomycotina</taxon>
        <taxon>Dothideomycetes</taxon>
        <taxon>Pleosporomycetidae</taxon>
        <taxon>Pleosporales</taxon>
        <taxon>Pleosporineae</taxon>
        <taxon>Pleosporaceae</taxon>
        <taxon>Bipolaris</taxon>
    </lineage>
</organism>
<dbReference type="Gene3D" id="1.10.630.10">
    <property type="entry name" value="Cytochrome P450"/>
    <property type="match status" value="1"/>
</dbReference>
<keyword evidence="11" id="KW-1185">Reference proteome</keyword>
<dbReference type="Pfam" id="PF00067">
    <property type="entry name" value="p450"/>
    <property type="match status" value="1"/>
</dbReference>
<dbReference type="InterPro" id="IPR036396">
    <property type="entry name" value="Cyt_P450_sf"/>
</dbReference>
<dbReference type="Proteomes" id="UP000054032">
    <property type="component" value="Unassembled WGS sequence"/>
</dbReference>
<dbReference type="GeneID" id="19127896"/>
<dbReference type="InterPro" id="IPR001128">
    <property type="entry name" value="Cyt_P450"/>
</dbReference>
<evidence type="ECO:0000256" key="2">
    <source>
        <dbReference type="ARBA" id="ARBA00010617"/>
    </source>
</evidence>
<keyword evidence="4 8" id="KW-0479">Metal-binding</keyword>